<evidence type="ECO:0000256" key="3">
    <source>
        <dbReference type="ARBA" id="ARBA00023163"/>
    </source>
</evidence>
<keyword evidence="2 4" id="KW-0238">DNA-binding</keyword>
<evidence type="ECO:0000256" key="2">
    <source>
        <dbReference type="ARBA" id="ARBA00023125"/>
    </source>
</evidence>
<evidence type="ECO:0000256" key="4">
    <source>
        <dbReference type="PROSITE-ProRule" id="PRU00335"/>
    </source>
</evidence>
<evidence type="ECO:0000313" key="6">
    <source>
        <dbReference type="EMBL" id="UXU57465.1"/>
    </source>
</evidence>
<dbReference type="PROSITE" id="PS50977">
    <property type="entry name" value="HTH_TETR_2"/>
    <property type="match status" value="1"/>
</dbReference>
<evidence type="ECO:0000256" key="1">
    <source>
        <dbReference type="ARBA" id="ARBA00023015"/>
    </source>
</evidence>
<dbReference type="RefSeq" id="WP_262625618.1">
    <property type="nucleotide sequence ID" value="NZ_CP094808.1"/>
</dbReference>
<dbReference type="PANTHER" id="PTHR30055">
    <property type="entry name" value="HTH-TYPE TRANSCRIPTIONAL REGULATOR RUTR"/>
    <property type="match status" value="1"/>
</dbReference>
<feature type="domain" description="HTH tetR-type" evidence="5">
    <location>
        <begin position="11"/>
        <end position="73"/>
    </location>
</feature>
<dbReference type="InterPro" id="IPR009057">
    <property type="entry name" value="Homeodomain-like_sf"/>
</dbReference>
<reference evidence="6" key="1">
    <citation type="submission" date="2022-03" db="EMBL/GenBank/DDBJ databases">
        <title>Comparative Genomics of East African Camel-Associated Staphylococcaceae spp.: Diversity and Inheritance of Traits Involved in Host-Pathogen Interactions.</title>
        <authorList>
            <person name="Akarsu H."/>
            <person name="Liljander A."/>
            <person name="Younan M."/>
            <person name="Brodard I."/>
            <person name="Glucks I."/>
            <person name="Labroussaa F."/>
            <person name="Overesch G."/>
            <person name="Kuhnert P."/>
            <person name="Perreten V."/>
            <person name="Drexler J.F."/>
            <person name="Corman V.M."/>
            <person name="Falquet L."/>
            <person name="Jores J."/>
        </authorList>
    </citation>
    <scope>NUCLEOTIDE SEQUENCE</scope>
    <source>
        <strain evidence="6">IVB6197</strain>
    </source>
</reference>
<dbReference type="EMBL" id="CP094809">
    <property type="protein sequence ID" value="UXU57465.1"/>
    <property type="molecule type" value="Genomic_DNA"/>
</dbReference>
<dbReference type="InterPro" id="IPR050109">
    <property type="entry name" value="HTH-type_TetR-like_transc_reg"/>
</dbReference>
<organism evidence="6 7">
    <name type="scientific">Staphylococcus agnetis</name>
    <dbReference type="NCBI Taxonomy" id="985762"/>
    <lineage>
        <taxon>Bacteria</taxon>
        <taxon>Bacillati</taxon>
        <taxon>Bacillota</taxon>
        <taxon>Bacilli</taxon>
        <taxon>Bacillales</taxon>
        <taxon>Staphylococcaceae</taxon>
        <taxon>Staphylococcus</taxon>
    </lineage>
</organism>
<dbReference type="Gene3D" id="1.10.357.10">
    <property type="entry name" value="Tetracycline Repressor, domain 2"/>
    <property type="match status" value="1"/>
</dbReference>
<dbReference type="AlphaFoldDB" id="A0ABD7TVF9"/>
<dbReference type="GO" id="GO:0003677">
    <property type="term" value="F:DNA binding"/>
    <property type="evidence" value="ECO:0007669"/>
    <property type="project" value="UniProtKB-UniRule"/>
</dbReference>
<sequence>MAQTHKKRRDARENKALILETVLALSQQGVDIVDMKMTDIAKASGVGVGTLYRHYENKAVLCIALLDAQAEDMFKEMDTFLEVHNDASTYERLEGLLRIYVTLKESHFQTLSFIEKSMNRTISMVEIPFYHELAVRINAQFDTPPDDYFITHILLHCFSSDFYFYAKNKKALTQEDYIHKVLDIILS</sequence>
<dbReference type="SUPFAM" id="SSF46689">
    <property type="entry name" value="Homeodomain-like"/>
    <property type="match status" value="1"/>
</dbReference>
<feature type="DNA-binding region" description="H-T-H motif" evidence="4">
    <location>
        <begin position="36"/>
        <end position="55"/>
    </location>
</feature>
<gene>
    <name evidence="6" type="ORF">MUA95_01265</name>
</gene>
<dbReference type="InterPro" id="IPR001647">
    <property type="entry name" value="HTH_TetR"/>
</dbReference>
<accession>A0ABD7TVF9</accession>
<keyword evidence="3" id="KW-0804">Transcription</keyword>
<name>A0ABD7TVF9_9STAP</name>
<protein>
    <submittedName>
        <fullName evidence="6">TetR/AcrR family transcriptional regulator</fullName>
    </submittedName>
</protein>
<proteinExistence type="predicted"/>
<dbReference type="PANTHER" id="PTHR30055:SF234">
    <property type="entry name" value="HTH-TYPE TRANSCRIPTIONAL REGULATOR BETI"/>
    <property type="match status" value="1"/>
</dbReference>
<evidence type="ECO:0000313" key="7">
    <source>
        <dbReference type="Proteomes" id="UP001065705"/>
    </source>
</evidence>
<keyword evidence="1" id="KW-0805">Transcription regulation</keyword>
<dbReference type="GO" id="GO:0006355">
    <property type="term" value="P:regulation of DNA-templated transcription"/>
    <property type="evidence" value="ECO:0007669"/>
    <property type="project" value="UniProtKB-ARBA"/>
</dbReference>
<evidence type="ECO:0000259" key="5">
    <source>
        <dbReference type="PROSITE" id="PS50977"/>
    </source>
</evidence>
<dbReference type="Proteomes" id="UP001065705">
    <property type="component" value="Chromosome"/>
</dbReference>
<dbReference type="Pfam" id="PF00440">
    <property type="entry name" value="TetR_N"/>
    <property type="match status" value="1"/>
</dbReference>